<evidence type="ECO:0000313" key="1">
    <source>
        <dbReference type="EMBL" id="KAA0197161.1"/>
    </source>
</evidence>
<organism evidence="1">
    <name type="scientific">Hyalella azteca</name>
    <name type="common">Amphipod</name>
    <dbReference type="NCBI Taxonomy" id="294128"/>
    <lineage>
        <taxon>Eukaryota</taxon>
        <taxon>Metazoa</taxon>
        <taxon>Ecdysozoa</taxon>
        <taxon>Arthropoda</taxon>
        <taxon>Crustacea</taxon>
        <taxon>Multicrustacea</taxon>
        <taxon>Malacostraca</taxon>
        <taxon>Eumalacostraca</taxon>
        <taxon>Peracarida</taxon>
        <taxon>Amphipoda</taxon>
        <taxon>Senticaudata</taxon>
        <taxon>Talitrida</taxon>
        <taxon>Talitroidea</taxon>
        <taxon>Hyalellidae</taxon>
        <taxon>Hyalella</taxon>
    </lineage>
</organism>
<dbReference type="EMBL" id="JQDR03008429">
    <property type="protein sequence ID" value="KAA0197161.1"/>
    <property type="molecule type" value="Genomic_DNA"/>
</dbReference>
<accession>A0A6A0H2J8</accession>
<gene>
    <name evidence="1" type="ORF">HAZT_HAZT001352</name>
</gene>
<reference evidence="1" key="1">
    <citation type="submission" date="2014-08" db="EMBL/GenBank/DDBJ databases">
        <authorList>
            <person name="Murali S."/>
            <person name="Richards S."/>
            <person name="Bandaranaike D."/>
            <person name="Bellair M."/>
            <person name="Blankenburg K."/>
            <person name="Chao H."/>
            <person name="Dinh H."/>
            <person name="Doddapaneni H."/>
            <person name="Dugan-Rocha S."/>
            <person name="Elkadiri S."/>
            <person name="Gnanaolivu R."/>
            <person name="Hughes D."/>
            <person name="Lee S."/>
            <person name="Li M."/>
            <person name="Ming W."/>
            <person name="Munidasa M."/>
            <person name="Muniz J."/>
            <person name="Nguyen L."/>
            <person name="Osuji N."/>
            <person name="Pu L.-L."/>
            <person name="Puazo M."/>
            <person name="Skinner E."/>
            <person name="Qu C."/>
            <person name="Quiroz J."/>
            <person name="Raj R."/>
            <person name="Weissenberger G."/>
            <person name="Xin Y."/>
            <person name="Zou X."/>
            <person name="Han Y."/>
            <person name="Worley K."/>
            <person name="Muzny D."/>
            <person name="Gibbs R."/>
        </authorList>
    </citation>
    <scope>NUCLEOTIDE SEQUENCE</scope>
    <source>
        <strain evidence="1">HAZT.00-mixed</strain>
        <tissue evidence="1">Whole organism</tissue>
    </source>
</reference>
<proteinExistence type="predicted"/>
<dbReference type="Proteomes" id="UP000711488">
    <property type="component" value="Unassembled WGS sequence"/>
</dbReference>
<protein>
    <submittedName>
        <fullName evidence="1">Uncharacterized protein</fullName>
    </submittedName>
</protein>
<name>A0A6A0H2J8_HYAAZ</name>
<dbReference type="AlphaFoldDB" id="A0A6A0H2J8"/>
<reference evidence="1" key="2">
    <citation type="journal article" date="2018" name="Environ. Sci. Technol.">
        <title>The Toxicogenome of Hyalella azteca: A Model for Sediment Ecotoxicology and Evolutionary Toxicology.</title>
        <authorList>
            <person name="Poynton H.C."/>
            <person name="Hasenbein S."/>
            <person name="Benoit J.B."/>
            <person name="Sepulveda M.S."/>
            <person name="Poelchau M.F."/>
            <person name="Hughes D.S.T."/>
            <person name="Murali S.C."/>
            <person name="Chen S."/>
            <person name="Glastad K.M."/>
            <person name="Goodisman M.A.D."/>
            <person name="Werren J.H."/>
            <person name="Vineis J.H."/>
            <person name="Bowen J.L."/>
            <person name="Friedrich M."/>
            <person name="Jones J."/>
            <person name="Robertson H.M."/>
            <person name="Feyereisen R."/>
            <person name="Mechler-Hickson A."/>
            <person name="Mathers N."/>
            <person name="Lee C.E."/>
            <person name="Colbourne J.K."/>
            <person name="Biales A."/>
            <person name="Johnston J.S."/>
            <person name="Wellborn G.A."/>
            <person name="Rosendale A.J."/>
            <person name="Cridge A.G."/>
            <person name="Munoz-Torres M.C."/>
            <person name="Bain P.A."/>
            <person name="Manny A.R."/>
            <person name="Major K.M."/>
            <person name="Lambert F.N."/>
            <person name="Vulpe C.D."/>
            <person name="Tuck P."/>
            <person name="Blalock B.J."/>
            <person name="Lin Y.Y."/>
            <person name="Smith M.E."/>
            <person name="Ochoa-Acuna H."/>
            <person name="Chen M.M."/>
            <person name="Childers C.P."/>
            <person name="Qu J."/>
            <person name="Dugan S."/>
            <person name="Lee S.L."/>
            <person name="Chao H."/>
            <person name="Dinh H."/>
            <person name="Han Y."/>
            <person name="Doddapaneni H."/>
            <person name="Worley K.C."/>
            <person name="Muzny D.M."/>
            <person name="Gibbs R.A."/>
            <person name="Richards S."/>
        </authorList>
    </citation>
    <scope>NUCLEOTIDE SEQUENCE</scope>
    <source>
        <strain evidence="1">HAZT.00-mixed</strain>
        <tissue evidence="1">Whole organism</tissue>
    </source>
</reference>
<feature type="non-terminal residue" evidence="1">
    <location>
        <position position="75"/>
    </location>
</feature>
<comment type="caution">
    <text evidence="1">The sequence shown here is derived from an EMBL/GenBank/DDBJ whole genome shotgun (WGS) entry which is preliminary data.</text>
</comment>
<sequence length="75" mass="8241">MKTSSILFITCTFAKMARNRSIWVKRGHISHPLSSNSHSFLPMTPTHPTPHNIISFLPSPSPASLSSHSISSMLP</sequence>
<reference evidence="1" key="3">
    <citation type="submission" date="2019-06" db="EMBL/GenBank/DDBJ databases">
        <authorList>
            <person name="Poynton C."/>
            <person name="Hasenbein S."/>
            <person name="Benoit J.B."/>
            <person name="Sepulveda M.S."/>
            <person name="Poelchau M.F."/>
            <person name="Murali S.C."/>
            <person name="Chen S."/>
            <person name="Glastad K.M."/>
            <person name="Werren J.H."/>
            <person name="Vineis J.H."/>
            <person name="Bowen J.L."/>
            <person name="Friedrich M."/>
            <person name="Jones J."/>
            <person name="Robertson H.M."/>
            <person name="Feyereisen R."/>
            <person name="Mechler-Hickson A."/>
            <person name="Mathers N."/>
            <person name="Lee C.E."/>
            <person name="Colbourne J.K."/>
            <person name="Biales A."/>
            <person name="Johnston J.S."/>
            <person name="Wellborn G.A."/>
            <person name="Rosendale A.J."/>
            <person name="Cridge A.G."/>
            <person name="Munoz-Torres M.C."/>
            <person name="Bain P.A."/>
            <person name="Manny A.R."/>
            <person name="Major K.M."/>
            <person name="Lambert F.N."/>
            <person name="Vulpe C.D."/>
            <person name="Tuck P."/>
            <person name="Blalock B.J."/>
            <person name="Lin Y.-Y."/>
            <person name="Smith M.E."/>
            <person name="Ochoa-Acuna H."/>
            <person name="Chen M.-J.M."/>
            <person name="Childers C.P."/>
            <person name="Qu J."/>
            <person name="Dugan S."/>
            <person name="Lee S.L."/>
            <person name="Chao H."/>
            <person name="Dinh H."/>
            <person name="Han Y."/>
            <person name="Doddapaneni H."/>
            <person name="Worley K.C."/>
            <person name="Muzny D.M."/>
            <person name="Gibbs R.A."/>
            <person name="Richards S."/>
        </authorList>
    </citation>
    <scope>NUCLEOTIDE SEQUENCE</scope>
    <source>
        <strain evidence="1">HAZT.00-mixed</strain>
        <tissue evidence="1">Whole organism</tissue>
    </source>
</reference>